<evidence type="ECO:0000313" key="7">
    <source>
        <dbReference type="Proteomes" id="UP000095209"/>
    </source>
</evidence>
<evidence type="ECO:0000256" key="2">
    <source>
        <dbReference type="ARBA" id="ARBA00022741"/>
    </source>
</evidence>
<comment type="caution">
    <text evidence="6">The sequence shown here is derived from an EMBL/GenBank/DDBJ whole genome shotgun (WGS) entry which is preliminary data.</text>
</comment>
<dbReference type="Gene3D" id="3.90.190.20">
    <property type="entry name" value="Mur ligase, C-terminal domain"/>
    <property type="match status" value="1"/>
</dbReference>
<dbReference type="SUPFAM" id="SSF53244">
    <property type="entry name" value="MurD-like peptide ligases, peptide-binding domain"/>
    <property type="match status" value="1"/>
</dbReference>
<evidence type="ECO:0000256" key="1">
    <source>
        <dbReference type="ARBA" id="ARBA00022598"/>
    </source>
</evidence>
<gene>
    <name evidence="6" type="ORF">BFG57_01925</name>
</gene>
<keyword evidence="7" id="KW-1185">Reference proteome</keyword>
<feature type="domain" description="Mur ligase central" evidence="5">
    <location>
        <begin position="24"/>
        <end position="212"/>
    </location>
</feature>
<evidence type="ECO:0000259" key="4">
    <source>
        <dbReference type="Pfam" id="PF02875"/>
    </source>
</evidence>
<proteinExistence type="predicted"/>
<dbReference type="Pfam" id="PF08245">
    <property type="entry name" value="Mur_ligase_M"/>
    <property type="match status" value="1"/>
</dbReference>
<organism evidence="6 7">
    <name type="scientific">Bacillus solimangrovi</name>
    <dbReference type="NCBI Taxonomy" id="1305675"/>
    <lineage>
        <taxon>Bacteria</taxon>
        <taxon>Bacillati</taxon>
        <taxon>Bacillota</taxon>
        <taxon>Bacilli</taxon>
        <taxon>Bacillales</taxon>
        <taxon>Bacillaceae</taxon>
        <taxon>Bacillus</taxon>
    </lineage>
</organism>
<sequence>METLGSGGRLPADTQKISPKIISVTGSAGKTTTKSMIASILRERWKVFESANSRNTHVHTREHADLLKESVYQVAVVEYGMSYYKNIEKHCKQLQPSVGVITNVGTAHMGHFNGDVKEVAKAKSELIIGMEPSGVLYVNDDDENSQYLNTEAFQGTIRTIGTNQSCDYIASNIYYSLDGMKFEVTINNKKFPIYIPIYGNHNVYNALFAIAVSYEQGLSIEEIQNGLAKFMKPKRRITVDKLSENVLLIDDCHSSNPNALKAAIDVLENISTFQNVVVLGSMLELGKSSPSIHCEIGEYLVNKKVDYLFTYGRQARMIYNCAISAGFPPERAGHFANHTMLKHELAKRTENTTFLVKGSRKMNMEEIVEFIRELIIQQE</sequence>
<protein>
    <recommendedName>
        <fullName evidence="8">UDP-N-acetylmuramoyl-tripeptide--D-alanyl-D-alanine ligase</fullName>
    </recommendedName>
</protein>
<dbReference type="GO" id="GO:0016881">
    <property type="term" value="F:acid-amino acid ligase activity"/>
    <property type="evidence" value="ECO:0007669"/>
    <property type="project" value="InterPro"/>
</dbReference>
<keyword evidence="1" id="KW-0436">Ligase</keyword>
<evidence type="ECO:0000313" key="6">
    <source>
        <dbReference type="EMBL" id="OEH92870.1"/>
    </source>
</evidence>
<keyword evidence="3" id="KW-0067">ATP-binding</keyword>
<dbReference type="GO" id="GO:0005524">
    <property type="term" value="F:ATP binding"/>
    <property type="evidence" value="ECO:0007669"/>
    <property type="project" value="UniProtKB-KW"/>
</dbReference>
<dbReference type="InterPro" id="IPR036565">
    <property type="entry name" value="Mur-like_cat_sf"/>
</dbReference>
<evidence type="ECO:0008006" key="8">
    <source>
        <dbReference type="Google" id="ProtNLM"/>
    </source>
</evidence>
<dbReference type="STRING" id="1305675.BFG57_01925"/>
<accession>A0A1E5LFM8</accession>
<keyword evidence="2" id="KW-0547">Nucleotide-binding</keyword>
<dbReference type="InterPro" id="IPR036615">
    <property type="entry name" value="Mur_ligase_C_dom_sf"/>
</dbReference>
<dbReference type="AlphaFoldDB" id="A0A1E5LFM8"/>
<dbReference type="Gene3D" id="3.40.1190.10">
    <property type="entry name" value="Mur-like, catalytic domain"/>
    <property type="match status" value="1"/>
</dbReference>
<dbReference type="PANTHER" id="PTHR43024:SF1">
    <property type="entry name" value="UDP-N-ACETYLMURAMOYL-TRIPEPTIDE--D-ALANYL-D-ALANINE LIGASE"/>
    <property type="match status" value="1"/>
</dbReference>
<evidence type="ECO:0000259" key="5">
    <source>
        <dbReference type="Pfam" id="PF08245"/>
    </source>
</evidence>
<dbReference type="Pfam" id="PF02875">
    <property type="entry name" value="Mur_ligase_C"/>
    <property type="match status" value="1"/>
</dbReference>
<dbReference type="EMBL" id="MJEH01000022">
    <property type="protein sequence ID" value="OEH92870.1"/>
    <property type="molecule type" value="Genomic_DNA"/>
</dbReference>
<name>A0A1E5LFM8_9BACI</name>
<dbReference type="SUPFAM" id="SSF53623">
    <property type="entry name" value="MurD-like peptide ligases, catalytic domain"/>
    <property type="match status" value="1"/>
</dbReference>
<dbReference type="PANTHER" id="PTHR43024">
    <property type="entry name" value="UDP-N-ACETYLMURAMOYL-TRIPEPTIDE--D-ALANYL-D-ALANINE LIGASE"/>
    <property type="match status" value="1"/>
</dbReference>
<feature type="domain" description="Mur ligase C-terminal" evidence="4">
    <location>
        <begin position="237"/>
        <end position="360"/>
    </location>
</feature>
<dbReference type="InterPro" id="IPR004101">
    <property type="entry name" value="Mur_ligase_C"/>
</dbReference>
<evidence type="ECO:0000256" key="3">
    <source>
        <dbReference type="ARBA" id="ARBA00022840"/>
    </source>
</evidence>
<dbReference type="Proteomes" id="UP000095209">
    <property type="component" value="Unassembled WGS sequence"/>
</dbReference>
<reference evidence="6 7" key="1">
    <citation type="submission" date="2016-08" db="EMBL/GenBank/DDBJ databases">
        <title>Genome of Bacillus solimangrovi GH2-4.</title>
        <authorList>
            <person name="Lim S."/>
            <person name="Kim B.-C."/>
        </authorList>
    </citation>
    <scope>NUCLEOTIDE SEQUENCE [LARGE SCALE GENOMIC DNA]</scope>
    <source>
        <strain evidence="6 7">GH2-4</strain>
    </source>
</reference>
<dbReference type="InterPro" id="IPR013221">
    <property type="entry name" value="Mur_ligase_cen"/>
</dbReference>
<dbReference type="InterPro" id="IPR051046">
    <property type="entry name" value="MurCDEF_CellWall_CoF430Synth"/>
</dbReference>